<evidence type="ECO:0000256" key="4">
    <source>
        <dbReference type="ARBA" id="ARBA00023163"/>
    </source>
</evidence>
<evidence type="ECO:0000256" key="2">
    <source>
        <dbReference type="ARBA" id="ARBA00007530"/>
    </source>
</evidence>
<feature type="region of interest" description="Disordered" evidence="9">
    <location>
        <begin position="1"/>
        <end position="57"/>
    </location>
</feature>
<dbReference type="GO" id="GO:0000124">
    <property type="term" value="C:SAGA complex"/>
    <property type="evidence" value="ECO:0007669"/>
    <property type="project" value="InterPro"/>
</dbReference>
<dbReference type="SUPFAM" id="SSF47113">
    <property type="entry name" value="Histone-fold"/>
    <property type="match status" value="1"/>
</dbReference>
<dbReference type="GO" id="GO:0005669">
    <property type="term" value="C:transcription factor TFIID complex"/>
    <property type="evidence" value="ECO:0007669"/>
    <property type="project" value="InterPro"/>
</dbReference>
<dbReference type="GO" id="GO:0051123">
    <property type="term" value="P:RNA polymerase II preinitiation complex assembly"/>
    <property type="evidence" value="ECO:0007669"/>
    <property type="project" value="TreeGrafter"/>
</dbReference>
<dbReference type="Pfam" id="PF03847">
    <property type="entry name" value="TFIID_20kDa"/>
    <property type="match status" value="1"/>
</dbReference>
<evidence type="ECO:0000256" key="7">
    <source>
        <dbReference type="ARBA" id="ARBA00093657"/>
    </source>
</evidence>
<feature type="compositionally biased region" description="Low complexity" evidence="9">
    <location>
        <begin position="46"/>
        <end position="56"/>
    </location>
</feature>
<keyword evidence="3" id="KW-0805">Transcription regulation</keyword>
<dbReference type="GO" id="GO:0003677">
    <property type="term" value="F:DNA binding"/>
    <property type="evidence" value="ECO:0007669"/>
    <property type="project" value="TreeGrafter"/>
</dbReference>
<feature type="compositionally biased region" description="Polar residues" evidence="9">
    <location>
        <begin position="161"/>
        <end position="176"/>
    </location>
</feature>
<feature type="region of interest" description="Disordered" evidence="9">
    <location>
        <begin position="139"/>
        <end position="227"/>
    </location>
</feature>
<feature type="compositionally biased region" description="Low complexity" evidence="9">
    <location>
        <begin position="139"/>
        <end position="160"/>
    </location>
</feature>
<dbReference type="EMBL" id="BTGB01000002">
    <property type="protein sequence ID" value="GMM45194.1"/>
    <property type="molecule type" value="Genomic_DNA"/>
</dbReference>
<feature type="compositionally biased region" description="Low complexity" evidence="9">
    <location>
        <begin position="204"/>
        <end position="222"/>
    </location>
</feature>
<gene>
    <name evidence="11" type="ORF">DAPK24_017690</name>
</gene>
<sequence length="724" mass="78291">MENTPNQMDQGQGQGQGQVPGQIPGQAPGQVPGQGQLPNSQSASPGQNGQNNGQNGKISFQTIHNHARQLLRQYTVEKEAAEKAGLATPEGKQHMAKAEKIKSILVTYSKRQKLLQQQQKQKQAHAQAQVQAQGQPQGQLPVQIQGQSQQSQVQVQTPLQNSPQITPQSNIASPQVSIPNNNQGSPQPQIPQSFQQNTPAIQQPVPNNPTNNNNNNNMTPVPRIATPQPIEGRTLSQQISSLEAGLNGGSSNAGSNIGTTTPITQGSNGTKFDPSQVTLTPGQQLQVKRQQLLNKYQQIITMSDQFKKNMILIQKKLQEPNLDANIKSHLLEKEHEVKIRLENCKKCTQQIAAQLKLAQQQAQQYAQQMNQQNRLQTASPALPLSQIPSQIPQDSNFTTNLNRAQSQGAAPIPLNTGAPFINSTGLGSPITDNSLLGNSQMKLNNTGVGTPGSSNKPAPKKETPTTKKTAAKKNNTTNNKRTNDQTSNDTAVNSAGSNTALNNMTPNKKQKVGSAPNSSSTGKTAVNANGVGSDSSKLNQVTSSFSIDSVERAKFQNLNIPDDLNIKQQDPVSIKINNRPSMLGGNAIASSALSNPVLVKPPKFEIEGDRVLNKRKLKELVNSVASEEGDMEINIDGDVEELLLDLADEFVTSVTSFASGLARHRHSENLDVRDVQLHLERNWNIRIPGYAADEIRMIRKFVPNSAHSSKVNGVFINKSVQKGP</sequence>
<evidence type="ECO:0000256" key="5">
    <source>
        <dbReference type="ARBA" id="ARBA00023242"/>
    </source>
</evidence>
<feature type="compositionally biased region" description="Polar residues" evidence="9">
    <location>
        <begin position="431"/>
        <end position="454"/>
    </location>
</feature>
<keyword evidence="12" id="KW-1185">Reference proteome</keyword>
<evidence type="ECO:0000256" key="3">
    <source>
        <dbReference type="ARBA" id="ARBA00023015"/>
    </source>
</evidence>
<evidence type="ECO:0000256" key="6">
    <source>
        <dbReference type="ARBA" id="ARBA00075089"/>
    </source>
</evidence>
<dbReference type="InterPro" id="IPR037794">
    <property type="entry name" value="TAF12"/>
</dbReference>
<dbReference type="AlphaFoldDB" id="A0AAV5R175"/>
<name>A0AAV5R175_PICKL</name>
<dbReference type="GO" id="GO:0017025">
    <property type="term" value="F:TBP-class protein binding"/>
    <property type="evidence" value="ECO:0007669"/>
    <property type="project" value="TreeGrafter"/>
</dbReference>
<dbReference type="FunFam" id="1.10.20.10:FF:000011">
    <property type="entry name" value="Transcription initiation factor TFIID subunit 12"/>
    <property type="match status" value="1"/>
</dbReference>
<evidence type="ECO:0000259" key="10">
    <source>
        <dbReference type="Pfam" id="PF03847"/>
    </source>
</evidence>
<comment type="similarity">
    <text evidence="2">Belongs to the TAF12 family.</text>
</comment>
<feature type="compositionally biased region" description="Polar residues" evidence="9">
    <location>
        <begin position="484"/>
        <end position="507"/>
    </location>
</feature>
<feature type="compositionally biased region" description="Low complexity" evidence="9">
    <location>
        <begin position="19"/>
        <end position="36"/>
    </location>
</feature>
<dbReference type="PANTHER" id="PTHR12264">
    <property type="entry name" value="TRANSCRIPTION INITIATION FACTOR TFIID SUBUNIT 12"/>
    <property type="match status" value="1"/>
</dbReference>
<feature type="compositionally biased region" description="Low complexity" evidence="9">
    <location>
        <begin position="249"/>
        <end position="261"/>
    </location>
</feature>
<dbReference type="GO" id="GO:0046982">
    <property type="term" value="F:protein heterodimerization activity"/>
    <property type="evidence" value="ECO:0007669"/>
    <property type="project" value="InterPro"/>
</dbReference>
<dbReference type="Proteomes" id="UP001378960">
    <property type="component" value="Unassembled WGS sequence"/>
</dbReference>
<comment type="caution">
    <text evidence="11">The sequence shown here is derived from an EMBL/GenBank/DDBJ whole genome shotgun (WGS) entry which is preliminary data.</text>
</comment>
<evidence type="ECO:0000256" key="1">
    <source>
        <dbReference type="ARBA" id="ARBA00004123"/>
    </source>
</evidence>
<feature type="coiled-coil region" evidence="8">
    <location>
        <begin position="348"/>
        <end position="375"/>
    </location>
</feature>
<evidence type="ECO:0000256" key="9">
    <source>
        <dbReference type="SAM" id="MobiDB-lite"/>
    </source>
</evidence>
<evidence type="ECO:0000313" key="12">
    <source>
        <dbReference type="Proteomes" id="UP001378960"/>
    </source>
</evidence>
<feature type="compositionally biased region" description="Low complexity" evidence="9">
    <location>
        <begin position="177"/>
        <end position="197"/>
    </location>
</feature>
<dbReference type="CDD" id="cd07981">
    <property type="entry name" value="HFD_TAF12"/>
    <property type="match status" value="1"/>
</dbReference>
<dbReference type="InterPro" id="IPR003228">
    <property type="entry name" value="TFIID_TAF12_dom"/>
</dbReference>
<feature type="compositionally biased region" description="Polar residues" evidence="9">
    <location>
        <begin position="515"/>
        <end position="538"/>
    </location>
</feature>
<protein>
    <recommendedName>
        <fullName evidence="6">TBP-associated factor 12</fullName>
    </recommendedName>
    <alternativeName>
        <fullName evidence="7">Transcription initiation factor TFIID subunit 12</fullName>
    </alternativeName>
</protein>
<proteinExistence type="inferred from homology"/>
<dbReference type="PANTHER" id="PTHR12264:SF21">
    <property type="entry name" value="TRANSCRIPTION INITIATION FACTOR TFIID SUBUNIT 12"/>
    <property type="match status" value="1"/>
</dbReference>
<organism evidence="11 12">
    <name type="scientific">Pichia kluyveri</name>
    <name type="common">Yeast</name>
    <dbReference type="NCBI Taxonomy" id="36015"/>
    <lineage>
        <taxon>Eukaryota</taxon>
        <taxon>Fungi</taxon>
        <taxon>Dikarya</taxon>
        <taxon>Ascomycota</taxon>
        <taxon>Saccharomycotina</taxon>
        <taxon>Pichiomycetes</taxon>
        <taxon>Pichiales</taxon>
        <taxon>Pichiaceae</taxon>
        <taxon>Pichia</taxon>
    </lineage>
</organism>
<feature type="compositionally biased region" description="Polar residues" evidence="9">
    <location>
        <begin position="262"/>
        <end position="277"/>
    </location>
</feature>
<keyword evidence="4" id="KW-0804">Transcription</keyword>
<keyword evidence="5" id="KW-0539">Nucleus</keyword>
<feature type="domain" description="Transcription initiation factor TFIID subunit 12" evidence="10">
    <location>
        <begin position="614"/>
        <end position="685"/>
    </location>
</feature>
<feature type="region of interest" description="Disordered" evidence="9">
    <location>
        <begin position="244"/>
        <end position="277"/>
    </location>
</feature>
<keyword evidence="8" id="KW-0175">Coiled coil</keyword>
<accession>A0AAV5R175</accession>
<evidence type="ECO:0000256" key="8">
    <source>
        <dbReference type="SAM" id="Coils"/>
    </source>
</evidence>
<feature type="compositionally biased region" description="Low complexity" evidence="9">
    <location>
        <begin position="466"/>
        <end position="480"/>
    </location>
</feature>
<comment type="subcellular location">
    <subcellularLocation>
        <location evidence="1">Nucleus</location>
    </subcellularLocation>
</comment>
<reference evidence="11 12" key="1">
    <citation type="journal article" date="2023" name="Elife">
        <title>Identification of key yeast species and microbe-microbe interactions impacting larval growth of Drosophila in the wild.</title>
        <authorList>
            <person name="Mure A."/>
            <person name="Sugiura Y."/>
            <person name="Maeda R."/>
            <person name="Honda K."/>
            <person name="Sakurai N."/>
            <person name="Takahashi Y."/>
            <person name="Watada M."/>
            <person name="Katoh T."/>
            <person name="Gotoh A."/>
            <person name="Gotoh Y."/>
            <person name="Taniguchi I."/>
            <person name="Nakamura K."/>
            <person name="Hayashi T."/>
            <person name="Katayama T."/>
            <person name="Uemura T."/>
            <person name="Hattori Y."/>
        </authorList>
    </citation>
    <scope>NUCLEOTIDE SEQUENCE [LARGE SCALE GENOMIC DNA]</scope>
    <source>
        <strain evidence="11 12">PK-24</strain>
    </source>
</reference>
<dbReference type="InterPro" id="IPR009072">
    <property type="entry name" value="Histone-fold"/>
</dbReference>
<evidence type="ECO:0000313" key="11">
    <source>
        <dbReference type="EMBL" id="GMM45194.1"/>
    </source>
</evidence>
<dbReference type="Gene3D" id="1.10.20.10">
    <property type="entry name" value="Histone, subunit A"/>
    <property type="match status" value="1"/>
</dbReference>
<feature type="region of interest" description="Disordered" evidence="9">
    <location>
        <begin position="431"/>
        <end position="538"/>
    </location>
</feature>